<protein>
    <submittedName>
        <fullName evidence="3">Uncharacterized protein</fullName>
    </submittedName>
</protein>
<evidence type="ECO:0000313" key="2">
    <source>
        <dbReference type="Proteomes" id="UP000813463"/>
    </source>
</evidence>
<evidence type="ECO:0000313" key="3">
    <source>
        <dbReference type="RefSeq" id="XP_056687627.1"/>
    </source>
</evidence>
<keyword evidence="1" id="KW-0472">Membrane</keyword>
<gene>
    <name evidence="3" type="primary">LOC110780640</name>
</gene>
<dbReference type="RefSeq" id="XP_056687627.1">
    <property type="nucleotide sequence ID" value="XM_056831649.1"/>
</dbReference>
<feature type="transmembrane region" description="Helical" evidence="1">
    <location>
        <begin position="120"/>
        <end position="138"/>
    </location>
</feature>
<feature type="transmembrane region" description="Helical" evidence="1">
    <location>
        <begin position="94"/>
        <end position="114"/>
    </location>
</feature>
<dbReference type="GeneID" id="110780640"/>
<proteinExistence type="predicted"/>
<keyword evidence="1" id="KW-0812">Transmembrane</keyword>
<dbReference type="Proteomes" id="UP000813463">
    <property type="component" value="Chromosome 6"/>
</dbReference>
<accession>A0ABM3QWA3</accession>
<keyword evidence="2" id="KW-1185">Reference proteome</keyword>
<keyword evidence="1" id="KW-1133">Transmembrane helix</keyword>
<reference evidence="3" key="2">
    <citation type="submission" date="2025-08" db="UniProtKB">
        <authorList>
            <consortium name="RefSeq"/>
        </authorList>
    </citation>
    <scope>IDENTIFICATION</scope>
    <source>
        <tissue evidence="3">Leaf</tissue>
    </source>
</reference>
<reference evidence="2" key="1">
    <citation type="journal article" date="2021" name="Nat. Commun.">
        <title>Genomic analyses provide insights into spinach domestication and the genetic basis of agronomic traits.</title>
        <authorList>
            <person name="Cai X."/>
            <person name="Sun X."/>
            <person name="Xu C."/>
            <person name="Sun H."/>
            <person name="Wang X."/>
            <person name="Ge C."/>
            <person name="Zhang Z."/>
            <person name="Wang Q."/>
            <person name="Fei Z."/>
            <person name="Jiao C."/>
            <person name="Wang Q."/>
        </authorList>
    </citation>
    <scope>NUCLEOTIDE SEQUENCE [LARGE SCALE GENOMIC DNA]</scope>
    <source>
        <strain evidence="2">cv. Varoflay</strain>
    </source>
</reference>
<name>A0ABM3QWA3_SPIOL</name>
<organism evidence="2 3">
    <name type="scientific">Spinacia oleracea</name>
    <name type="common">Spinach</name>
    <dbReference type="NCBI Taxonomy" id="3562"/>
    <lineage>
        <taxon>Eukaryota</taxon>
        <taxon>Viridiplantae</taxon>
        <taxon>Streptophyta</taxon>
        <taxon>Embryophyta</taxon>
        <taxon>Tracheophyta</taxon>
        <taxon>Spermatophyta</taxon>
        <taxon>Magnoliopsida</taxon>
        <taxon>eudicotyledons</taxon>
        <taxon>Gunneridae</taxon>
        <taxon>Pentapetalae</taxon>
        <taxon>Caryophyllales</taxon>
        <taxon>Chenopodiaceae</taxon>
        <taxon>Chenopodioideae</taxon>
        <taxon>Anserineae</taxon>
        <taxon>Spinacia</taxon>
    </lineage>
</organism>
<evidence type="ECO:0000256" key="1">
    <source>
        <dbReference type="SAM" id="Phobius"/>
    </source>
</evidence>
<sequence length="192" mass="19924">MTVAETEEQVIMENMEIYSEIATKTGKRSYTKLSKGAKIFGRALIVFQLGMIVYDTCESDHPVQTAVEESAEFGASFAAGIAGEIIGTVAVESIFIAAGIATTTALASVVVLAASVVTGIGLAVAVGALTGFLITKLFESGGKTPKAPKAPATVPSLKKSVVRHPATENLVIHFAKMPAAERLARRLTAASA</sequence>